<dbReference type="PROSITE" id="PS50932">
    <property type="entry name" value="HTH_LACI_2"/>
    <property type="match status" value="1"/>
</dbReference>
<dbReference type="SUPFAM" id="SSF53822">
    <property type="entry name" value="Periplasmic binding protein-like I"/>
    <property type="match status" value="1"/>
</dbReference>
<dbReference type="Proteomes" id="UP000023703">
    <property type="component" value="Chromosome"/>
</dbReference>
<dbReference type="Gene3D" id="3.40.50.2300">
    <property type="match status" value="2"/>
</dbReference>
<dbReference type="PANTHER" id="PTHR30146:SF148">
    <property type="entry name" value="HTH-TYPE TRANSCRIPTIONAL REPRESSOR PURR-RELATED"/>
    <property type="match status" value="1"/>
</dbReference>
<dbReference type="AlphaFoldDB" id="X5DMF5"/>
<evidence type="ECO:0000256" key="1">
    <source>
        <dbReference type="ARBA" id="ARBA00022491"/>
    </source>
</evidence>
<dbReference type="InterPro" id="IPR010982">
    <property type="entry name" value="Lambda_DNA-bd_dom_sf"/>
</dbReference>
<keyword evidence="1" id="KW-0678">Repressor</keyword>
<dbReference type="PRINTS" id="PR00036">
    <property type="entry name" value="HTHLACI"/>
</dbReference>
<dbReference type="HOGENOM" id="CLU_037628_6_1_11"/>
<dbReference type="SUPFAM" id="SSF47413">
    <property type="entry name" value="lambda repressor-like DNA-binding domains"/>
    <property type="match status" value="1"/>
</dbReference>
<dbReference type="eggNOG" id="COG1609">
    <property type="taxonomic scope" value="Bacteria"/>
</dbReference>
<evidence type="ECO:0000256" key="4">
    <source>
        <dbReference type="ARBA" id="ARBA00023163"/>
    </source>
</evidence>
<protein>
    <submittedName>
        <fullName evidence="6">Transcriptional regulator, LacI-family</fullName>
    </submittedName>
</protein>
<dbReference type="InterPro" id="IPR046335">
    <property type="entry name" value="LacI/GalR-like_sensor"/>
</dbReference>
<evidence type="ECO:0000259" key="5">
    <source>
        <dbReference type="PROSITE" id="PS50932"/>
    </source>
</evidence>
<dbReference type="GO" id="GO:0000976">
    <property type="term" value="F:transcription cis-regulatory region binding"/>
    <property type="evidence" value="ECO:0007669"/>
    <property type="project" value="TreeGrafter"/>
</dbReference>
<dbReference type="CDD" id="cd06288">
    <property type="entry name" value="PBP1_sucrose_transcription_regulator"/>
    <property type="match status" value="1"/>
</dbReference>
<organism evidence="6 7">
    <name type="scientific">Corynebacterium glyciniphilum AJ 3170</name>
    <dbReference type="NCBI Taxonomy" id="1404245"/>
    <lineage>
        <taxon>Bacteria</taxon>
        <taxon>Bacillati</taxon>
        <taxon>Actinomycetota</taxon>
        <taxon>Actinomycetes</taxon>
        <taxon>Mycobacteriales</taxon>
        <taxon>Corynebacteriaceae</taxon>
        <taxon>Corynebacterium</taxon>
    </lineage>
</organism>
<keyword evidence="3" id="KW-0238">DNA-binding</keyword>
<evidence type="ECO:0000256" key="2">
    <source>
        <dbReference type="ARBA" id="ARBA00023015"/>
    </source>
</evidence>
<name>X5DMF5_9CORY</name>
<accession>X5DMF5</accession>
<proteinExistence type="predicted"/>
<dbReference type="Pfam" id="PF13377">
    <property type="entry name" value="Peripla_BP_3"/>
    <property type="match status" value="1"/>
</dbReference>
<dbReference type="Gene3D" id="1.10.260.40">
    <property type="entry name" value="lambda repressor-like DNA-binding domains"/>
    <property type="match status" value="1"/>
</dbReference>
<dbReference type="PROSITE" id="PS00356">
    <property type="entry name" value="HTH_LACI_1"/>
    <property type="match status" value="1"/>
</dbReference>
<feature type="domain" description="HTH lacI-type" evidence="5">
    <location>
        <begin position="5"/>
        <end position="61"/>
    </location>
</feature>
<dbReference type="KEGG" id="cgy:CGLY_00105"/>
<dbReference type="SMART" id="SM00354">
    <property type="entry name" value="HTH_LACI"/>
    <property type="match status" value="1"/>
</dbReference>
<dbReference type="EMBL" id="CP006842">
    <property type="protein sequence ID" value="AHW62474.1"/>
    <property type="molecule type" value="Genomic_DNA"/>
</dbReference>
<evidence type="ECO:0000313" key="7">
    <source>
        <dbReference type="Proteomes" id="UP000023703"/>
    </source>
</evidence>
<dbReference type="OrthoDB" id="9816215at2"/>
<gene>
    <name evidence="6" type="ORF">CGLY_00105</name>
</gene>
<dbReference type="STRING" id="1404245.CGLY_00105"/>
<evidence type="ECO:0000313" key="6">
    <source>
        <dbReference type="EMBL" id="AHW62474.1"/>
    </source>
</evidence>
<dbReference type="InterPro" id="IPR000843">
    <property type="entry name" value="HTH_LacI"/>
</dbReference>
<dbReference type="InterPro" id="IPR028082">
    <property type="entry name" value="Peripla_BP_I"/>
</dbReference>
<evidence type="ECO:0000256" key="3">
    <source>
        <dbReference type="ARBA" id="ARBA00023125"/>
    </source>
</evidence>
<dbReference type="RefSeq" id="WP_038544870.1">
    <property type="nucleotide sequence ID" value="NZ_CP006842.1"/>
</dbReference>
<dbReference type="CDD" id="cd01392">
    <property type="entry name" value="HTH_LacI"/>
    <property type="match status" value="1"/>
</dbReference>
<dbReference type="PANTHER" id="PTHR30146">
    <property type="entry name" value="LACI-RELATED TRANSCRIPTIONAL REPRESSOR"/>
    <property type="match status" value="1"/>
</dbReference>
<sequence length="346" mass="37200">MTRRITLSDVARRAGVSVSTVSFVLNDRPGSRIPETTAANVRAAAQALGYTPDHYARGLKTGRSKAIGFISDEVTVTRYASAMIRGILNVGEANQHAVFIAETGHGERELVRAIRELQSRRVDGLILGMMQARELDVPNEFAALPMVVVNGTAGSIPAILPDEYTAGERTVHFLLERGHRTIGLVGRSPLHQDPRVSVTIGRRFRGLDAAMKEAGLGFALEVPGHEWEPDLGYRAAQEIVSRPDVTAVVAANDRIGFGLHQGLAQSGTPVPDVSVISFDDDPLASYLRPGLTTTQLPYERMGEVAAGLVLRRASALQGKGKREMNDAETLVPMPLIVRSSVAVLAS</sequence>
<keyword evidence="2" id="KW-0805">Transcription regulation</keyword>
<dbReference type="GO" id="GO:0003700">
    <property type="term" value="F:DNA-binding transcription factor activity"/>
    <property type="evidence" value="ECO:0007669"/>
    <property type="project" value="TreeGrafter"/>
</dbReference>
<dbReference type="Pfam" id="PF00356">
    <property type="entry name" value="LacI"/>
    <property type="match status" value="1"/>
</dbReference>
<keyword evidence="7" id="KW-1185">Reference proteome</keyword>
<keyword evidence="4" id="KW-0804">Transcription</keyword>
<reference evidence="6 7" key="1">
    <citation type="journal article" date="2015" name="Int. J. Syst. Evol. Microbiol.">
        <title>Revisiting Corynebacterium glyciniphilum (ex Kubota et al., 1972) sp. nov., nom. rev., isolated from putrefied banana.</title>
        <authorList>
            <person name="Al-Dilaimi A."/>
            <person name="Bednarz H."/>
            <person name="Lomker A."/>
            <person name="Niehaus K."/>
            <person name="Kalinowski J."/>
            <person name="Ruckert C."/>
        </authorList>
    </citation>
    <scope>NUCLEOTIDE SEQUENCE [LARGE SCALE GENOMIC DNA]</scope>
    <source>
        <strain evidence="6">AJ 3170</strain>
    </source>
</reference>